<dbReference type="EMBL" id="CP103300">
    <property type="protein sequence ID" value="UYM16514.1"/>
    <property type="molecule type" value="Genomic_DNA"/>
</dbReference>
<name>A0ABY6GUT1_9GAMM</name>
<sequence>MSNPIRPKDIVDPLIWQQLQKRGTWLDSHQEVRRLWGLRRLVKPLPLLGRLAEPKASLTSIRHIKQQLRNRNISETDIKLLLKIAKIIKLGCSGGILTEKAYKAINKETLGNLITATNKSRGELLELAASESRGSLSRFIEKERQKTGTIGYTLPVAPVRQPVAPYLPTAGTRTKPRRTPITRLATTIAERGAAPEPTVRQLDQATTPATADELPQNPQPKEIEFKHLFTQLQLKDARLKAEHFQPLVDGGILRADNLYRNNDKAIERLTQQACEHLRLTNH</sequence>
<proteinExistence type="predicted"/>
<evidence type="ECO:0000313" key="1">
    <source>
        <dbReference type="EMBL" id="UYM16514.1"/>
    </source>
</evidence>
<accession>A0ABY6GUT1</accession>
<reference evidence="1" key="1">
    <citation type="submission" date="2022-10" db="EMBL/GenBank/DDBJ databases">
        <title>Completed Genome Sequence of two octocoral isolated bacterium, Endozoicomonas euniceicola EF212T and Endozoicomonas gorgoniicola PS125T.</title>
        <authorList>
            <person name="Chiou Y.-J."/>
            <person name="Chen Y.-H."/>
        </authorList>
    </citation>
    <scope>NUCLEOTIDE SEQUENCE</scope>
    <source>
        <strain evidence="1">EF212</strain>
    </source>
</reference>
<protein>
    <submittedName>
        <fullName evidence="1">DUF4258 domain-containing protein</fullName>
    </submittedName>
</protein>
<organism evidence="1 2">
    <name type="scientific">Endozoicomonas euniceicola</name>
    <dbReference type="NCBI Taxonomy" id="1234143"/>
    <lineage>
        <taxon>Bacteria</taxon>
        <taxon>Pseudomonadati</taxon>
        <taxon>Pseudomonadota</taxon>
        <taxon>Gammaproteobacteria</taxon>
        <taxon>Oceanospirillales</taxon>
        <taxon>Endozoicomonadaceae</taxon>
        <taxon>Endozoicomonas</taxon>
    </lineage>
</organism>
<evidence type="ECO:0000313" key="2">
    <source>
        <dbReference type="Proteomes" id="UP001163255"/>
    </source>
</evidence>
<gene>
    <name evidence="1" type="ORF">NX720_00845</name>
</gene>
<dbReference type="Proteomes" id="UP001163255">
    <property type="component" value="Chromosome"/>
</dbReference>
<dbReference type="RefSeq" id="WP_262598808.1">
    <property type="nucleotide sequence ID" value="NZ_CP103300.1"/>
</dbReference>
<keyword evidence="2" id="KW-1185">Reference proteome</keyword>